<proteinExistence type="predicted"/>
<dbReference type="InterPro" id="IPR049349">
    <property type="entry name" value="DUF2264_N"/>
</dbReference>
<evidence type="ECO:0000313" key="2">
    <source>
        <dbReference type="EMBL" id="SHJ38222.1"/>
    </source>
</evidence>
<dbReference type="Pfam" id="PF10022">
    <property type="entry name" value="DUF2264"/>
    <property type="match status" value="1"/>
</dbReference>
<gene>
    <name evidence="2" type="ORF">SAMN04488513_104129</name>
</gene>
<feature type="domain" description="DUF2264" evidence="1">
    <location>
        <begin position="64"/>
        <end position="394"/>
    </location>
</feature>
<dbReference type="PANTHER" id="PTHR35339:SF4">
    <property type="entry name" value="LINALOOL DEHYDRATASE_ISOMERASE DOMAIN-CONTAINING PROTEIN"/>
    <property type="match status" value="1"/>
</dbReference>
<evidence type="ECO:0000313" key="3">
    <source>
        <dbReference type="Proteomes" id="UP000184543"/>
    </source>
</evidence>
<organism evidence="2 3">
    <name type="scientific">Pseudozobellia thermophila</name>
    <dbReference type="NCBI Taxonomy" id="192903"/>
    <lineage>
        <taxon>Bacteria</taxon>
        <taxon>Pseudomonadati</taxon>
        <taxon>Bacteroidota</taxon>
        <taxon>Flavobacteriia</taxon>
        <taxon>Flavobacteriales</taxon>
        <taxon>Flavobacteriaceae</taxon>
        <taxon>Pseudozobellia</taxon>
    </lineage>
</organism>
<dbReference type="STRING" id="192903.SAMN04488513_104129"/>
<dbReference type="AlphaFoldDB" id="A0A1M6IUW1"/>
<accession>A0A1M6IUW1</accession>
<keyword evidence="3" id="KW-1185">Reference proteome</keyword>
<reference evidence="3" key="1">
    <citation type="submission" date="2016-11" db="EMBL/GenBank/DDBJ databases">
        <authorList>
            <person name="Varghese N."/>
            <person name="Submissions S."/>
        </authorList>
    </citation>
    <scope>NUCLEOTIDE SEQUENCE [LARGE SCALE GENOMIC DNA]</scope>
    <source>
        <strain evidence="3">DSM 19858</strain>
    </source>
</reference>
<sequence length="496" mass="56591">MRRKSVFIGLVLGIGLLGVSVYVWRLDRVRVENWENTVPVFENAQVYDQGIKTAFLDTVSYSSRERFNGLFQYFLRGYLKYRSKEGALVYYPGEFSGGGQAINALEGFARFFPLACSYIHNAPSTSVQIDEQSINVSEIMKTALLSGTNPSSKEYWGVIKDRDQKMAEAADVALGLWVSREYIWDQFSTQEKKQIYDWLIQVESRKHGDNNWNLFPVMVIKSLEALGMADNRAVTAANKKFGRYIEQDYLGDGWFKDGEAPPDYYNAWAIHYCLFWLNQMHPGFHSEFICEANADFSDFFKHFFGPEGFPMMGRSVCYRMAVPSPLVAASLINGEVLSEGEALRALETTWAHFIENDALEGGKVTQGFYQEDLSILNGYSGAGSCLWSLRSLILAFYVDAEIGLFDVPPAKLPVEIADFEVHNPVINWTIRGDKESGDIMLELLNNDKDAHYQLDKYDVLDAFLETLWQYPHRPNNKKALYNNRFYSNENLIFNGN</sequence>
<dbReference type="RefSeq" id="WP_072994166.1">
    <property type="nucleotide sequence ID" value="NZ_FQYU01000004.1"/>
</dbReference>
<dbReference type="Proteomes" id="UP000184543">
    <property type="component" value="Unassembled WGS sequence"/>
</dbReference>
<name>A0A1M6IUW1_9FLAO</name>
<protein>
    <recommendedName>
        <fullName evidence="1">DUF2264 domain-containing protein</fullName>
    </recommendedName>
</protein>
<dbReference type="OrthoDB" id="9813465at2"/>
<dbReference type="InterPro" id="IPR016624">
    <property type="entry name" value="UCP014753"/>
</dbReference>
<dbReference type="EMBL" id="FQYU01000004">
    <property type="protein sequence ID" value="SHJ38222.1"/>
    <property type="molecule type" value="Genomic_DNA"/>
</dbReference>
<evidence type="ECO:0000259" key="1">
    <source>
        <dbReference type="Pfam" id="PF10022"/>
    </source>
</evidence>
<dbReference type="PANTHER" id="PTHR35339">
    <property type="entry name" value="LINALOOL DEHYDRATASE_ISOMERASE DOMAIN-CONTAINING PROTEIN"/>
    <property type="match status" value="1"/>
</dbReference>